<dbReference type="PANTHER" id="PTHR30069">
    <property type="entry name" value="TONB-DEPENDENT OUTER MEMBRANE RECEPTOR"/>
    <property type="match status" value="1"/>
</dbReference>
<evidence type="ECO:0000256" key="6">
    <source>
        <dbReference type="ARBA" id="ARBA00022692"/>
    </source>
</evidence>
<comment type="subcellular location">
    <subcellularLocation>
        <location evidence="1 14">Cell outer membrane</location>
        <topology evidence="1 14">Multi-pass membrane protein</topology>
    </subcellularLocation>
</comment>
<dbReference type="InterPro" id="IPR039426">
    <property type="entry name" value="TonB-dep_rcpt-like"/>
</dbReference>
<reference evidence="20 21" key="1">
    <citation type="submission" date="2019-09" db="EMBL/GenBank/DDBJ databases">
        <title>Vibrio Fortis S7-72.</title>
        <authorList>
            <person name="Das S.K."/>
        </authorList>
    </citation>
    <scope>NUCLEOTIDE SEQUENCE [LARGE SCALE GENOMIC DNA]</scope>
    <source>
        <strain evidence="20 21">S7-72</strain>
    </source>
</reference>
<dbReference type="Proteomes" id="UP000326687">
    <property type="component" value="Unassembled WGS sequence"/>
</dbReference>
<evidence type="ECO:0000256" key="4">
    <source>
        <dbReference type="ARBA" id="ARBA00022452"/>
    </source>
</evidence>
<dbReference type="InterPro" id="IPR010105">
    <property type="entry name" value="TonB_sidphr_rcpt"/>
</dbReference>
<dbReference type="Gene3D" id="2.170.130.10">
    <property type="entry name" value="TonB-dependent receptor, plug domain"/>
    <property type="match status" value="1"/>
</dbReference>
<keyword evidence="4 14" id="KW-1134">Transmembrane beta strand</keyword>
<proteinExistence type="inferred from homology"/>
<keyword evidence="5" id="KW-0410">Iron transport</keyword>
<feature type="chain" id="PRO_5024425053" evidence="17">
    <location>
        <begin position="29"/>
        <end position="668"/>
    </location>
</feature>
<keyword evidence="13 14" id="KW-0998">Cell outer membrane</keyword>
<dbReference type="GO" id="GO:0015344">
    <property type="term" value="F:siderophore uptake transmembrane transporter activity"/>
    <property type="evidence" value="ECO:0007669"/>
    <property type="project" value="TreeGrafter"/>
</dbReference>
<feature type="domain" description="TonB-dependent receptor-like beta-barrel" evidence="18">
    <location>
        <begin position="232"/>
        <end position="631"/>
    </location>
</feature>
<evidence type="ECO:0000256" key="8">
    <source>
        <dbReference type="ARBA" id="ARBA00023004"/>
    </source>
</evidence>
<evidence type="ECO:0000256" key="10">
    <source>
        <dbReference type="ARBA" id="ARBA00023077"/>
    </source>
</evidence>
<evidence type="ECO:0000256" key="16">
    <source>
        <dbReference type="RuleBase" id="RU003357"/>
    </source>
</evidence>
<feature type="domain" description="TonB-dependent receptor plug" evidence="19">
    <location>
        <begin position="46"/>
        <end position="138"/>
    </location>
</feature>
<keyword evidence="8" id="KW-0408">Iron</keyword>
<keyword evidence="12 20" id="KW-0675">Receptor</keyword>
<keyword evidence="3 14" id="KW-0813">Transport</keyword>
<evidence type="ECO:0000256" key="13">
    <source>
        <dbReference type="ARBA" id="ARBA00023237"/>
    </source>
</evidence>
<dbReference type="InterPro" id="IPR037066">
    <property type="entry name" value="Plug_dom_sf"/>
</dbReference>
<dbReference type="SUPFAM" id="SSF56935">
    <property type="entry name" value="Porins"/>
    <property type="match status" value="1"/>
</dbReference>
<evidence type="ECO:0000256" key="3">
    <source>
        <dbReference type="ARBA" id="ARBA00022448"/>
    </source>
</evidence>
<dbReference type="GO" id="GO:0044718">
    <property type="term" value="P:siderophore transmembrane transport"/>
    <property type="evidence" value="ECO:0007669"/>
    <property type="project" value="TreeGrafter"/>
</dbReference>
<evidence type="ECO:0000256" key="1">
    <source>
        <dbReference type="ARBA" id="ARBA00004571"/>
    </source>
</evidence>
<evidence type="ECO:0000256" key="5">
    <source>
        <dbReference type="ARBA" id="ARBA00022496"/>
    </source>
</evidence>
<evidence type="ECO:0000256" key="12">
    <source>
        <dbReference type="ARBA" id="ARBA00023170"/>
    </source>
</evidence>
<dbReference type="PANTHER" id="PTHR30069:SF41">
    <property type="entry name" value="HEME_HEMOPEXIN UTILIZATION PROTEIN C"/>
    <property type="match status" value="1"/>
</dbReference>
<dbReference type="CDD" id="cd01347">
    <property type="entry name" value="ligand_gated_channel"/>
    <property type="match status" value="1"/>
</dbReference>
<accession>A0A5N3S485</accession>
<dbReference type="AlphaFoldDB" id="A0A5N3S485"/>
<keyword evidence="11 14" id="KW-0472">Membrane</keyword>
<comment type="caution">
    <text evidence="20">The sequence shown here is derived from an EMBL/GenBank/DDBJ whole genome shotgun (WGS) entry which is preliminary data.</text>
</comment>
<evidence type="ECO:0000259" key="18">
    <source>
        <dbReference type="Pfam" id="PF00593"/>
    </source>
</evidence>
<dbReference type="InterPro" id="IPR000531">
    <property type="entry name" value="Beta-barrel_TonB"/>
</dbReference>
<feature type="short sequence motif" description="TonB C-terminal box" evidence="15">
    <location>
        <begin position="651"/>
        <end position="668"/>
    </location>
</feature>
<dbReference type="InterPro" id="IPR036942">
    <property type="entry name" value="Beta-barrel_TonB_sf"/>
</dbReference>
<dbReference type="GO" id="GO:0038023">
    <property type="term" value="F:signaling receptor activity"/>
    <property type="evidence" value="ECO:0007669"/>
    <property type="project" value="InterPro"/>
</dbReference>
<dbReference type="RefSeq" id="WP_150896561.1">
    <property type="nucleotide sequence ID" value="NZ_VXDD01000003.1"/>
</dbReference>
<evidence type="ECO:0000256" key="9">
    <source>
        <dbReference type="ARBA" id="ARBA00023065"/>
    </source>
</evidence>
<dbReference type="Pfam" id="PF07715">
    <property type="entry name" value="Plug"/>
    <property type="match status" value="1"/>
</dbReference>
<keyword evidence="9" id="KW-0406">Ion transport</keyword>
<comment type="similarity">
    <text evidence="2 14 16">Belongs to the TonB-dependent receptor family.</text>
</comment>
<dbReference type="NCBIfam" id="TIGR01783">
    <property type="entry name" value="TonB-siderophor"/>
    <property type="match status" value="1"/>
</dbReference>
<evidence type="ECO:0000256" key="7">
    <source>
        <dbReference type="ARBA" id="ARBA00022729"/>
    </source>
</evidence>
<evidence type="ECO:0000313" key="20">
    <source>
        <dbReference type="EMBL" id="KAB0300875.1"/>
    </source>
</evidence>
<evidence type="ECO:0000256" key="2">
    <source>
        <dbReference type="ARBA" id="ARBA00009810"/>
    </source>
</evidence>
<sequence>MESPIHLTIKRSTLCLAIGAAIASPAFADDTTSNFEEVVVWGTKVSSNSESMVSEDMSLKQADHMSDLLRDIPGVDVGGTHSVNQRITIRGLSETDLDIRLDGASQHANMFHHIGNLTLNPDILKSADIQVGNNSVTQNGLGGAVYFETKDAKDLLRYDETFGARVYGGYATNDSQQGSLTVYGTPTDTIDLMVYGNFVTRDDFEDGDGNKTFGASGDVYNILGKIGYEPSDLHRFELAYDLYRDSGDYSPRPDMSGGANEGLSSDKLIPTDYDRDTVTLSYEMRGDTHQADVTLYNTMTEIIRDESVMAPAWPGNRQSKNKAKNQNLGLTAKIQSDFSIASFDNTATYGFDYMDKTSSSYYGSRKFMDESAISTALFAEDQFYFTDNFSVTAGLRFDDYKRKAETGTDNFDDVTWALATEWGVTQDWTLFASARSLFKGPELLESFIAYQDVAYLADDIKAETGLNTQGGVRFNKYIEDHFLGANVTVFQTDIDDYIVEAYQGATSSYLIYNLGDVEIKGFEASVSYGYDMFNSKLSYSRSDTKSKETGGYVPGGNGRSIDMGDSIALTLDYQADSLETIFGWTSILVKDETNVADGAPIKEGYDVHNLYAQWVPNSVEGLSVTFGIDNVFDELYTSHASRSGTARGFVLDDYEPGRNYKLSAAYQF</sequence>
<evidence type="ECO:0000256" key="14">
    <source>
        <dbReference type="PROSITE-ProRule" id="PRU01360"/>
    </source>
</evidence>
<protein>
    <submittedName>
        <fullName evidence="20">TonB-dependent siderophore receptor</fullName>
    </submittedName>
</protein>
<dbReference type="PROSITE" id="PS01156">
    <property type="entry name" value="TONB_DEPENDENT_REC_2"/>
    <property type="match status" value="1"/>
</dbReference>
<dbReference type="InterPro" id="IPR012910">
    <property type="entry name" value="Plug_dom"/>
</dbReference>
<keyword evidence="6 14" id="KW-0812">Transmembrane</keyword>
<gene>
    <name evidence="20" type="ORF">F2Z80_17420</name>
</gene>
<evidence type="ECO:0000256" key="11">
    <source>
        <dbReference type="ARBA" id="ARBA00023136"/>
    </source>
</evidence>
<name>A0A5N3S485_9VIBR</name>
<evidence type="ECO:0000256" key="15">
    <source>
        <dbReference type="PROSITE-ProRule" id="PRU10144"/>
    </source>
</evidence>
<keyword evidence="7 17" id="KW-0732">Signal</keyword>
<keyword evidence="10 16" id="KW-0798">TonB box</keyword>
<dbReference type="Gene3D" id="2.40.170.20">
    <property type="entry name" value="TonB-dependent receptor, beta-barrel domain"/>
    <property type="match status" value="1"/>
</dbReference>
<feature type="signal peptide" evidence="17">
    <location>
        <begin position="1"/>
        <end position="28"/>
    </location>
</feature>
<dbReference type="Pfam" id="PF00593">
    <property type="entry name" value="TonB_dep_Rec_b-barrel"/>
    <property type="match status" value="1"/>
</dbReference>
<evidence type="ECO:0000259" key="19">
    <source>
        <dbReference type="Pfam" id="PF07715"/>
    </source>
</evidence>
<dbReference type="GO" id="GO:0009279">
    <property type="term" value="C:cell outer membrane"/>
    <property type="evidence" value="ECO:0007669"/>
    <property type="project" value="UniProtKB-SubCell"/>
</dbReference>
<dbReference type="EMBL" id="VXDD01000003">
    <property type="protein sequence ID" value="KAB0300875.1"/>
    <property type="molecule type" value="Genomic_DNA"/>
</dbReference>
<evidence type="ECO:0000256" key="17">
    <source>
        <dbReference type="SAM" id="SignalP"/>
    </source>
</evidence>
<organism evidence="20 21">
    <name type="scientific">Vibrio fortis</name>
    <dbReference type="NCBI Taxonomy" id="212667"/>
    <lineage>
        <taxon>Bacteria</taxon>
        <taxon>Pseudomonadati</taxon>
        <taxon>Pseudomonadota</taxon>
        <taxon>Gammaproteobacteria</taxon>
        <taxon>Vibrionales</taxon>
        <taxon>Vibrionaceae</taxon>
        <taxon>Vibrio</taxon>
    </lineage>
</organism>
<evidence type="ECO:0000313" key="21">
    <source>
        <dbReference type="Proteomes" id="UP000326687"/>
    </source>
</evidence>
<dbReference type="InterPro" id="IPR010917">
    <property type="entry name" value="TonB_rcpt_CS"/>
</dbReference>
<dbReference type="PROSITE" id="PS52016">
    <property type="entry name" value="TONB_DEPENDENT_REC_3"/>
    <property type="match status" value="1"/>
</dbReference>